<reference evidence="1" key="1">
    <citation type="journal article" date="2014" name="Front. Microbiol.">
        <title>High frequency of phylogenetically diverse reductive dehalogenase-homologous genes in deep subseafloor sedimentary metagenomes.</title>
        <authorList>
            <person name="Kawai M."/>
            <person name="Futagami T."/>
            <person name="Toyoda A."/>
            <person name="Takaki Y."/>
            <person name="Nishi S."/>
            <person name="Hori S."/>
            <person name="Arai W."/>
            <person name="Tsubouchi T."/>
            <person name="Morono Y."/>
            <person name="Uchiyama I."/>
            <person name="Ito T."/>
            <person name="Fujiyama A."/>
            <person name="Inagaki F."/>
            <person name="Takami H."/>
        </authorList>
    </citation>
    <scope>NUCLEOTIDE SEQUENCE</scope>
    <source>
        <strain evidence="1">Expedition CK06-06</strain>
    </source>
</reference>
<evidence type="ECO:0000313" key="1">
    <source>
        <dbReference type="EMBL" id="GAH13116.1"/>
    </source>
</evidence>
<feature type="non-terminal residue" evidence="1">
    <location>
        <position position="1"/>
    </location>
</feature>
<name>X1CX95_9ZZZZ</name>
<protein>
    <submittedName>
        <fullName evidence="1">Uncharacterized protein</fullName>
    </submittedName>
</protein>
<dbReference type="AlphaFoldDB" id="X1CX95"/>
<sequence>KVSNFAGRYDVVKMECEISAGIHKGFWDPYLNHYEVEFYAYHQIHFRVQPSTGGPNVVNTDFGSDGENYWRHWRFIFNDAVQKYTYYRDGVYMGTEDYEGSGGYGVIYFWLSRQSAGTTYLDDFSIVRYINNYRHRFRKSHLLCFAHLRVVEPENGTGGTYKILLHSVLENSPRSLSRHQR</sequence>
<organism evidence="1">
    <name type="scientific">marine sediment metagenome</name>
    <dbReference type="NCBI Taxonomy" id="412755"/>
    <lineage>
        <taxon>unclassified sequences</taxon>
        <taxon>metagenomes</taxon>
        <taxon>ecological metagenomes</taxon>
    </lineage>
</organism>
<proteinExistence type="predicted"/>
<accession>X1CX95</accession>
<comment type="caution">
    <text evidence="1">The sequence shown here is derived from an EMBL/GenBank/DDBJ whole genome shotgun (WGS) entry which is preliminary data.</text>
</comment>
<gene>
    <name evidence="1" type="ORF">S01H4_60026</name>
</gene>
<dbReference type="EMBL" id="BART01035304">
    <property type="protein sequence ID" value="GAH13116.1"/>
    <property type="molecule type" value="Genomic_DNA"/>
</dbReference>